<evidence type="ECO:0000313" key="1">
    <source>
        <dbReference type="EMBL" id="MFF0497836.1"/>
    </source>
</evidence>
<evidence type="ECO:0008006" key="3">
    <source>
        <dbReference type="Google" id="ProtNLM"/>
    </source>
</evidence>
<proteinExistence type="predicted"/>
<gene>
    <name evidence="1" type="ORF">ACFYU5_15615</name>
</gene>
<evidence type="ECO:0000313" key="2">
    <source>
        <dbReference type="Proteomes" id="UP001601442"/>
    </source>
</evidence>
<dbReference type="RefSeq" id="WP_387394636.1">
    <property type="nucleotide sequence ID" value="NZ_JBIAMT010000002.1"/>
</dbReference>
<reference evidence="1 2" key="1">
    <citation type="submission" date="2024-10" db="EMBL/GenBank/DDBJ databases">
        <title>The Natural Products Discovery Center: Release of the First 8490 Sequenced Strains for Exploring Actinobacteria Biosynthetic Diversity.</title>
        <authorList>
            <person name="Kalkreuter E."/>
            <person name="Kautsar S.A."/>
            <person name="Yang D."/>
            <person name="Bader C.D."/>
            <person name="Teijaro C.N."/>
            <person name="Fluegel L."/>
            <person name="Davis C.M."/>
            <person name="Simpson J.R."/>
            <person name="Lauterbach L."/>
            <person name="Steele A.D."/>
            <person name="Gui C."/>
            <person name="Meng S."/>
            <person name="Li G."/>
            <person name="Viehrig K."/>
            <person name="Ye F."/>
            <person name="Su P."/>
            <person name="Kiefer A.F."/>
            <person name="Nichols A."/>
            <person name="Cepeda A.J."/>
            <person name="Yan W."/>
            <person name="Fan B."/>
            <person name="Jiang Y."/>
            <person name="Adhikari A."/>
            <person name="Zheng C.-J."/>
            <person name="Schuster L."/>
            <person name="Cowan T.M."/>
            <person name="Smanski M.J."/>
            <person name="Chevrette M.G."/>
            <person name="De Carvalho L.P.S."/>
            <person name="Shen B."/>
        </authorList>
    </citation>
    <scope>NUCLEOTIDE SEQUENCE [LARGE SCALE GENOMIC DNA]</scope>
    <source>
        <strain evidence="1 2">NPDC004119</strain>
    </source>
</reference>
<protein>
    <recommendedName>
        <fullName evidence="3">Ig-like domain-containing protein</fullName>
    </recommendedName>
</protein>
<sequence>MALLPAAGGGAEGTAAAQDLSLVSCPLGSQTTTYNPGLHLTAPPGDVHLHSTGNLGACVSTDLQHTGGTYSVDGSGPLTCTGGNSSGSGTVNWADPTTHPSRFTFTGAVSERPAGDSVLVLTGSITSGDYSGHTLIETVVIASTDLTGCLTPEGLTTTSGTFSFTIA</sequence>
<accession>A0ABW6P585</accession>
<dbReference type="EMBL" id="JBIAMT010000002">
    <property type="protein sequence ID" value="MFF0497836.1"/>
    <property type="molecule type" value="Genomic_DNA"/>
</dbReference>
<organism evidence="1 2">
    <name type="scientific">Nocardia aobensis</name>
    <dbReference type="NCBI Taxonomy" id="257277"/>
    <lineage>
        <taxon>Bacteria</taxon>
        <taxon>Bacillati</taxon>
        <taxon>Actinomycetota</taxon>
        <taxon>Actinomycetes</taxon>
        <taxon>Mycobacteriales</taxon>
        <taxon>Nocardiaceae</taxon>
        <taxon>Nocardia</taxon>
    </lineage>
</organism>
<name>A0ABW6P585_9NOCA</name>
<keyword evidence="2" id="KW-1185">Reference proteome</keyword>
<comment type="caution">
    <text evidence="1">The sequence shown here is derived from an EMBL/GenBank/DDBJ whole genome shotgun (WGS) entry which is preliminary data.</text>
</comment>
<dbReference type="Proteomes" id="UP001601442">
    <property type="component" value="Unassembled WGS sequence"/>
</dbReference>